<dbReference type="Pfam" id="PF00512">
    <property type="entry name" value="HisKA"/>
    <property type="match status" value="1"/>
</dbReference>
<keyword evidence="3" id="KW-0597">Phosphoprotein</keyword>
<reference evidence="6" key="1">
    <citation type="submission" date="2021-03" db="EMBL/GenBank/DDBJ databases">
        <title>Identification and antibiotic profiling of Wohlfahrtiimonas chitiniclastica, an underestimated human pathogen.</title>
        <authorList>
            <person name="Kopf A."/>
            <person name="Bunk B."/>
            <person name="Coldewey S."/>
            <person name="Gunzer F."/>
            <person name="Riedel T."/>
            <person name="Schroettner P."/>
        </authorList>
    </citation>
    <scope>NUCLEOTIDE SEQUENCE</scope>
    <source>
        <strain evidence="6">DSM 100917</strain>
    </source>
</reference>
<proteinExistence type="predicted"/>
<name>A0AB35BYI2_9GAMM</name>
<comment type="caution">
    <text evidence="6">The sequence shown here is derived from an EMBL/GenBank/DDBJ whole genome shotgun (WGS) entry which is preliminary data.</text>
</comment>
<dbReference type="Gene3D" id="1.10.287.130">
    <property type="match status" value="1"/>
</dbReference>
<sequence>MMQVQQIQPTGVPMQLLGIFRLIMAVILSSVYILSARVSPEALPISQYFHYILLTYLVFLLISTLILKRVRYQTTRYIFFFGLLDLGFISALCYFTDGLDSPLVILLLISFMVHGAFLSRIGALLLLGISVCIQLMLWLKFDFDPKIPEMSWYQLMVSQGILRLIGQNCFAFVALILTNLWLHKYEASQRLVEAQNEQLRNAAILHEAVVQQSKSGLIVLNSEGKVILVNQYIKSWFGDMDLKNSHLMEYLPTLTERFYLWSQLKFLDPSLFEYNDHKYYIEFSEIDLPTDHYSVIQIEPMETVSRRAQQEKLVALGHLTAAIAHEIRNPMASIYQASQLLGEQENLNTVEKRLIDMINNNVQRANRIINDVLVLARKNEAERQYIKLEGFLNELLDEFFVEFPHMVEHVHLIIHDDVQRVLFDLSVLRQVVHNLITNAVIHSGIEREALQITLEAEQKGNTTILSIYDNGVGVADTARLRLFEPFFTTHKKGTGLGLYITKELCAANGSIVQYVDDQKGRHGFRIVFAKVV</sequence>
<evidence type="ECO:0000256" key="2">
    <source>
        <dbReference type="ARBA" id="ARBA00012438"/>
    </source>
</evidence>
<keyword evidence="4" id="KW-0812">Transmembrane</keyword>
<evidence type="ECO:0000256" key="3">
    <source>
        <dbReference type="ARBA" id="ARBA00022553"/>
    </source>
</evidence>
<evidence type="ECO:0000259" key="5">
    <source>
        <dbReference type="PROSITE" id="PS50109"/>
    </source>
</evidence>
<feature type="domain" description="Histidine kinase" evidence="5">
    <location>
        <begin position="322"/>
        <end position="532"/>
    </location>
</feature>
<dbReference type="SMART" id="SM00387">
    <property type="entry name" value="HATPase_c"/>
    <property type="match status" value="1"/>
</dbReference>
<feature type="transmembrane region" description="Helical" evidence="4">
    <location>
        <begin position="48"/>
        <end position="66"/>
    </location>
</feature>
<feature type="transmembrane region" description="Helical" evidence="4">
    <location>
        <begin position="12"/>
        <end position="36"/>
    </location>
</feature>
<organism evidence="6 7">
    <name type="scientific">Wohlfahrtiimonas chitiniclastica</name>
    <dbReference type="NCBI Taxonomy" id="400946"/>
    <lineage>
        <taxon>Bacteria</taxon>
        <taxon>Pseudomonadati</taxon>
        <taxon>Pseudomonadota</taxon>
        <taxon>Gammaproteobacteria</taxon>
        <taxon>Cardiobacteriales</taxon>
        <taxon>Ignatzschineriaceae</taxon>
        <taxon>Wohlfahrtiimonas</taxon>
    </lineage>
</organism>
<feature type="transmembrane region" description="Helical" evidence="4">
    <location>
        <begin position="78"/>
        <end position="95"/>
    </location>
</feature>
<dbReference type="InterPro" id="IPR036890">
    <property type="entry name" value="HATPase_C_sf"/>
</dbReference>
<feature type="transmembrane region" description="Helical" evidence="4">
    <location>
        <begin position="123"/>
        <end position="141"/>
    </location>
</feature>
<dbReference type="PANTHER" id="PTHR43065:SF52">
    <property type="entry name" value="SENSOR PROTEIN KINASE PILS"/>
    <property type="match status" value="1"/>
</dbReference>
<evidence type="ECO:0000313" key="7">
    <source>
        <dbReference type="Proteomes" id="UP000680020"/>
    </source>
</evidence>
<dbReference type="Proteomes" id="UP000680020">
    <property type="component" value="Unassembled WGS sequence"/>
</dbReference>
<dbReference type="EMBL" id="JAGIBU010000006">
    <property type="protein sequence ID" value="MBS7825028.1"/>
    <property type="molecule type" value="Genomic_DNA"/>
</dbReference>
<keyword evidence="4" id="KW-0472">Membrane</keyword>
<evidence type="ECO:0000313" key="6">
    <source>
        <dbReference type="EMBL" id="MBS7825028.1"/>
    </source>
</evidence>
<dbReference type="EC" id="2.7.13.3" evidence="2"/>
<evidence type="ECO:0000256" key="1">
    <source>
        <dbReference type="ARBA" id="ARBA00000085"/>
    </source>
</evidence>
<dbReference type="Pfam" id="PF25323">
    <property type="entry name" value="6TM_PilS"/>
    <property type="match status" value="1"/>
</dbReference>
<comment type="catalytic activity">
    <reaction evidence="1">
        <text>ATP + protein L-histidine = ADP + protein N-phospho-L-histidine.</text>
        <dbReference type="EC" id="2.7.13.3"/>
    </reaction>
</comment>
<dbReference type="CDD" id="cd00082">
    <property type="entry name" value="HisKA"/>
    <property type="match status" value="1"/>
</dbReference>
<dbReference type="AlphaFoldDB" id="A0AB35BYI2"/>
<dbReference type="PANTHER" id="PTHR43065">
    <property type="entry name" value="SENSOR HISTIDINE KINASE"/>
    <property type="match status" value="1"/>
</dbReference>
<evidence type="ECO:0000256" key="4">
    <source>
        <dbReference type="SAM" id="Phobius"/>
    </source>
</evidence>
<dbReference type="PROSITE" id="PS50109">
    <property type="entry name" value="HIS_KIN"/>
    <property type="match status" value="1"/>
</dbReference>
<dbReference type="InterPro" id="IPR005467">
    <property type="entry name" value="His_kinase_dom"/>
</dbReference>
<dbReference type="SUPFAM" id="SSF47384">
    <property type="entry name" value="Homodimeric domain of signal transducing histidine kinase"/>
    <property type="match status" value="1"/>
</dbReference>
<dbReference type="SMART" id="SM00388">
    <property type="entry name" value="HisKA"/>
    <property type="match status" value="1"/>
</dbReference>
<dbReference type="SUPFAM" id="SSF55874">
    <property type="entry name" value="ATPase domain of HSP90 chaperone/DNA topoisomerase II/histidine kinase"/>
    <property type="match status" value="1"/>
</dbReference>
<dbReference type="Gene3D" id="3.30.565.10">
    <property type="entry name" value="Histidine kinase-like ATPase, C-terminal domain"/>
    <property type="match status" value="1"/>
</dbReference>
<feature type="transmembrane region" description="Helical" evidence="4">
    <location>
        <begin position="161"/>
        <end position="182"/>
    </location>
</feature>
<protein>
    <recommendedName>
        <fullName evidence="2">histidine kinase</fullName>
        <ecNumber evidence="2">2.7.13.3</ecNumber>
    </recommendedName>
</protein>
<accession>A0AB35BYI2</accession>
<dbReference type="InterPro" id="IPR003661">
    <property type="entry name" value="HisK_dim/P_dom"/>
</dbReference>
<keyword evidence="6" id="KW-0808">Transferase</keyword>
<keyword evidence="6" id="KW-0418">Kinase</keyword>
<dbReference type="PRINTS" id="PR00344">
    <property type="entry name" value="BCTRLSENSOR"/>
</dbReference>
<dbReference type="InterPro" id="IPR036097">
    <property type="entry name" value="HisK_dim/P_sf"/>
</dbReference>
<dbReference type="Pfam" id="PF02518">
    <property type="entry name" value="HATPase_c"/>
    <property type="match status" value="1"/>
</dbReference>
<dbReference type="GO" id="GO:0000155">
    <property type="term" value="F:phosphorelay sensor kinase activity"/>
    <property type="evidence" value="ECO:0007669"/>
    <property type="project" value="InterPro"/>
</dbReference>
<dbReference type="InterPro" id="IPR003594">
    <property type="entry name" value="HATPase_dom"/>
</dbReference>
<dbReference type="InterPro" id="IPR004358">
    <property type="entry name" value="Sig_transdc_His_kin-like_C"/>
</dbReference>
<dbReference type="RefSeq" id="WP_213404148.1">
    <property type="nucleotide sequence ID" value="NZ_JAGIBT010000007.1"/>
</dbReference>
<gene>
    <name evidence="6" type="ORF">J7561_07395</name>
</gene>
<keyword evidence="4" id="KW-1133">Transmembrane helix</keyword>